<gene>
    <name evidence="6" type="primary">rbsR</name>
    <name evidence="6" type="ORF">ERS852406_00918</name>
</gene>
<protein>
    <submittedName>
        <fullName evidence="6">Ribose operon repressor</fullName>
    </submittedName>
</protein>
<dbReference type="CDD" id="cd01392">
    <property type="entry name" value="HTH_LacI"/>
    <property type="match status" value="1"/>
</dbReference>
<keyword evidence="3" id="KW-0238">DNA-binding</keyword>
<evidence type="ECO:0000256" key="4">
    <source>
        <dbReference type="ARBA" id="ARBA00023163"/>
    </source>
</evidence>
<dbReference type="Gene3D" id="3.40.50.2300">
    <property type="match status" value="2"/>
</dbReference>
<dbReference type="RefSeq" id="WP_055226693.1">
    <property type="nucleotide sequence ID" value="NZ_CYYV01000004.1"/>
</dbReference>
<dbReference type="InterPro" id="IPR046335">
    <property type="entry name" value="LacI/GalR-like_sensor"/>
</dbReference>
<evidence type="ECO:0000313" key="7">
    <source>
        <dbReference type="Proteomes" id="UP000095706"/>
    </source>
</evidence>
<dbReference type="Pfam" id="PF13377">
    <property type="entry name" value="Peripla_BP_3"/>
    <property type="match status" value="1"/>
</dbReference>
<proteinExistence type="predicted"/>
<dbReference type="Proteomes" id="UP000095706">
    <property type="component" value="Unassembled WGS sequence"/>
</dbReference>
<dbReference type="Gene3D" id="1.10.260.40">
    <property type="entry name" value="lambda repressor-like DNA-binding domains"/>
    <property type="match status" value="1"/>
</dbReference>
<dbReference type="InterPro" id="IPR000843">
    <property type="entry name" value="HTH_LacI"/>
</dbReference>
<evidence type="ECO:0000313" key="6">
    <source>
        <dbReference type="EMBL" id="CUN92235.1"/>
    </source>
</evidence>
<dbReference type="AlphaFoldDB" id="A0A174AXW5"/>
<dbReference type="SUPFAM" id="SSF53822">
    <property type="entry name" value="Periplasmic binding protein-like I"/>
    <property type="match status" value="1"/>
</dbReference>
<feature type="domain" description="HTH lacI-type" evidence="5">
    <location>
        <begin position="2"/>
        <end position="56"/>
    </location>
</feature>
<sequence length="325" mass="36121">MASIRDVAIKAGVGIGTVSRALNGSGYISDETKQKIMQAVEELNYKPNELAKNLFHNKSGFIGIVVTNLSHPFMTSLVKHVENNLYTNGYKCMLCEVGDNPNRIEEFVEMLQRNVMDGIICCADIPSSISLAEIHRPIVMVDRYVTEGIPCIHSDHKRGGELAAQALLSAGCKNVVYFVSSATERGYSMDRYRRFAEVCKQHKCKVTAIGGGSKIPNFQSGPTIWKKYISHFDGIDGLFTADVTAAVCMKMLQKKGIKIPKKLKVVGYDGLDFTRFLTPELTTVRQNVPEIAKRSVDTIIRMIDGKKIEEMEQIVDVTFRKGEST</sequence>
<reference evidence="6 7" key="1">
    <citation type="submission" date="2015-09" db="EMBL/GenBank/DDBJ databases">
        <authorList>
            <consortium name="Pathogen Informatics"/>
        </authorList>
    </citation>
    <scope>NUCLEOTIDE SEQUENCE [LARGE SCALE GENOMIC DNA]</scope>
    <source>
        <strain evidence="6 7">2789STDY5608849</strain>
    </source>
</reference>
<dbReference type="SUPFAM" id="SSF47413">
    <property type="entry name" value="lambda repressor-like DNA-binding domains"/>
    <property type="match status" value="1"/>
</dbReference>
<accession>A0A174AXW5</accession>
<organism evidence="6 7">
    <name type="scientific">Fusicatenibacter saccharivorans</name>
    <dbReference type="NCBI Taxonomy" id="1150298"/>
    <lineage>
        <taxon>Bacteria</taxon>
        <taxon>Bacillati</taxon>
        <taxon>Bacillota</taxon>
        <taxon>Clostridia</taxon>
        <taxon>Lachnospirales</taxon>
        <taxon>Lachnospiraceae</taxon>
        <taxon>Fusicatenibacter</taxon>
    </lineage>
</organism>
<dbReference type="CDD" id="cd06291">
    <property type="entry name" value="PBP1_Qymf-like"/>
    <property type="match status" value="1"/>
</dbReference>
<name>A0A174AXW5_9FIRM</name>
<dbReference type="InterPro" id="IPR028082">
    <property type="entry name" value="Peripla_BP_I"/>
</dbReference>
<dbReference type="InterPro" id="IPR010982">
    <property type="entry name" value="Lambda_DNA-bd_dom_sf"/>
</dbReference>
<dbReference type="PANTHER" id="PTHR30146">
    <property type="entry name" value="LACI-RELATED TRANSCRIPTIONAL REPRESSOR"/>
    <property type="match status" value="1"/>
</dbReference>
<dbReference type="PANTHER" id="PTHR30146:SF95">
    <property type="entry name" value="RIBOSE OPERON REPRESSOR"/>
    <property type="match status" value="1"/>
</dbReference>
<dbReference type="PROSITE" id="PS00356">
    <property type="entry name" value="HTH_LACI_1"/>
    <property type="match status" value="1"/>
</dbReference>
<evidence type="ECO:0000256" key="1">
    <source>
        <dbReference type="ARBA" id="ARBA00022491"/>
    </source>
</evidence>
<dbReference type="EMBL" id="CYYV01000004">
    <property type="protein sequence ID" value="CUN92235.1"/>
    <property type="molecule type" value="Genomic_DNA"/>
</dbReference>
<evidence type="ECO:0000259" key="5">
    <source>
        <dbReference type="PROSITE" id="PS50932"/>
    </source>
</evidence>
<dbReference type="Pfam" id="PF00356">
    <property type="entry name" value="LacI"/>
    <property type="match status" value="1"/>
</dbReference>
<keyword evidence="1" id="KW-0678">Repressor</keyword>
<evidence type="ECO:0000256" key="3">
    <source>
        <dbReference type="ARBA" id="ARBA00023125"/>
    </source>
</evidence>
<keyword evidence="4" id="KW-0804">Transcription</keyword>
<dbReference type="GO" id="GO:0000976">
    <property type="term" value="F:transcription cis-regulatory region binding"/>
    <property type="evidence" value="ECO:0007669"/>
    <property type="project" value="TreeGrafter"/>
</dbReference>
<dbReference type="PROSITE" id="PS50932">
    <property type="entry name" value="HTH_LACI_2"/>
    <property type="match status" value="1"/>
</dbReference>
<dbReference type="SMART" id="SM00354">
    <property type="entry name" value="HTH_LACI"/>
    <property type="match status" value="1"/>
</dbReference>
<keyword evidence="2" id="KW-0805">Transcription regulation</keyword>
<dbReference type="GO" id="GO:0003700">
    <property type="term" value="F:DNA-binding transcription factor activity"/>
    <property type="evidence" value="ECO:0007669"/>
    <property type="project" value="TreeGrafter"/>
</dbReference>
<evidence type="ECO:0000256" key="2">
    <source>
        <dbReference type="ARBA" id="ARBA00023015"/>
    </source>
</evidence>